<dbReference type="Proteomes" id="UP000078542">
    <property type="component" value="Unassembled WGS sequence"/>
</dbReference>
<protein>
    <submittedName>
        <fullName evidence="1">Uncharacterized protein</fullName>
    </submittedName>
</protein>
<dbReference type="AlphaFoldDB" id="A0A195D647"/>
<sequence>MEKPFMQCISAHFTLPLGWKCSLTLVIKRNLGSRSKITYVDIQIHMDMDYDALLYTLRSSIILNTIVSIAFKYISQNLCVTTSAYFDNSLKGAFVHAPVEAFEVNSKRRTLFSTIIGSQTECADFDCENRKTDSALPNTPFYGTYRLMESLLNLSTRPT</sequence>
<organism evidence="1 2">
    <name type="scientific">Cyphomyrmex costatus</name>
    <dbReference type="NCBI Taxonomy" id="456900"/>
    <lineage>
        <taxon>Eukaryota</taxon>
        <taxon>Metazoa</taxon>
        <taxon>Ecdysozoa</taxon>
        <taxon>Arthropoda</taxon>
        <taxon>Hexapoda</taxon>
        <taxon>Insecta</taxon>
        <taxon>Pterygota</taxon>
        <taxon>Neoptera</taxon>
        <taxon>Endopterygota</taxon>
        <taxon>Hymenoptera</taxon>
        <taxon>Apocrita</taxon>
        <taxon>Aculeata</taxon>
        <taxon>Formicoidea</taxon>
        <taxon>Formicidae</taxon>
        <taxon>Myrmicinae</taxon>
        <taxon>Cyphomyrmex</taxon>
    </lineage>
</organism>
<keyword evidence="2" id="KW-1185">Reference proteome</keyword>
<name>A0A195D647_9HYME</name>
<evidence type="ECO:0000313" key="1">
    <source>
        <dbReference type="EMBL" id="KYN07904.1"/>
    </source>
</evidence>
<evidence type="ECO:0000313" key="2">
    <source>
        <dbReference type="Proteomes" id="UP000078542"/>
    </source>
</evidence>
<gene>
    <name evidence="1" type="ORF">ALC62_01086</name>
</gene>
<dbReference type="EMBL" id="KQ976842">
    <property type="protein sequence ID" value="KYN07904.1"/>
    <property type="molecule type" value="Genomic_DNA"/>
</dbReference>
<proteinExistence type="predicted"/>
<accession>A0A195D647</accession>
<reference evidence="1 2" key="1">
    <citation type="submission" date="2016-03" db="EMBL/GenBank/DDBJ databases">
        <title>Cyphomyrmex costatus WGS genome.</title>
        <authorList>
            <person name="Nygaard S."/>
            <person name="Hu H."/>
            <person name="Boomsma J."/>
            <person name="Zhang G."/>
        </authorList>
    </citation>
    <scope>NUCLEOTIDE SEQUENCE [LARGE SCALE GENOMIC DNA]</scope>
    <source>
        <strain evidence="1">MS0001</strain>
        <tissue evidence="1">Whole body</tissue>
    </source>
</reference>